<dbReference type="RefSeq" id="WP_109062823.1">
    <property type="nucleotide sequence ID" value="NZ_QETA01000007.1"/>
</dbReference>
<feature type="signal peptide" evidence="1">
    <location>
        <begin position="1"/>
        <end position="19"/>
    </location>
</feature>
<protein>
    <recommendedName>
        <fullName evidence="4">DUF4412 domain-containing protein</fullName>
    </recommendedName>
</protein>
<proteinExistence type="predicted"/>
<organism evidence="2 3">
    <name type="scientific">Corticimicrobacter populi</name>
    <dbReference type="NCBI Taxonomy" id="2175229"/>
    <lineage>
        <taxon>Bacteria</taxon>
        <taxon>Pseudomonadati</taxon>
        <taxon>Pseudomonadota</taxon>
        <taxon>Betaproteobacteria</taxon>
        <taxon>Burkholderiales</taxon>
        <taxon>Alcaligenaceae</taxon>
        <taxon>Corticimicrobacter</taxon>
    </lineage>
</organism>
<evidence type="ECO:0000256" key="1">
    <source>
        <dbReference type="SAM" id="SignalP"/>
    </source>
</evidence>
<keyword evidence="1" id="KW-0732">Signal</keyword>
<name>A0A2V1JU15_9BURK</name>
<reference evidence="3" key="1">
    <citation type="submission" date="2018-05" db="EMBL/GenBank/DDBJ databases">
        <authorList>
            <person name="Li Y."/>
        </authorList>
    </citation>
    <scope>NUCLEOTIDE SEQUENCE [LARGE SCALE GENOMIC DNA]</scope>
    <source>
        <strain evidence="3">3d-2-2</strain>
    </source>
</reference>
<sequence length="240" mass="26395">MKHYLLAALGLALCGLAQAAGTAHYRLQESDSSGRPVQLRLEYTDTMLRMQTDPQQRGYGLVRADGTYGVFDLNGRQMVADAAQLGQWLRLLSVDPGKFLQVGSGPAAVAEFVSLDDLGRRESVAGVDGRVYRLTYLNPQGEERRVEAVLTQDAEVVSYTRRFIEAARRLQQSLGQPVPAGTVALADEVLARGLGMLRVDNLMTLSRLDRTAPQTSRFELPAQPMQLPDVLGLAERLRKQ</sequence>
<comment type="caution">
    <text evidence="2">The sequence shown here is derived from an EMBL/GenBank/DDBJ whole genome shotgun (WGS) entry which is preliminary data.</text>
</comment>
<dbReference type="AlphaFoldDB" id="A0A2V1JU15"/>
<accession>A0A2V1JU15</accession>
<dbReference type="EMBL" id="QETA01000007">
    <property type="protein sequence ID" value="PWF21479.1"/>
    <property type="molecule type" value="Genomic_DNA"/>
</dbReference>
<evidence type="ECO:0008006" key="4">
    <source>
        <dbReference type="Google" id="ProtNLM"/>
    </source>
</evidence>
<evidence type="ECO:0000313" key="2">
    <source>
        <dbReference type="EMBL" id="PWF21479.1"/>
    </source>
</evidence>
<keyword evidence="3" id="KW-1185">Reference proteome</keyword>
<feature type="chain" id="PRO_5016084948" description="DUF4412 domain-containing protein" evidence="1">
    <location>
        <begin position="20"/>
        <end position="240"/>
    </location>
</feature>
<gene>
    <name evidence="2" type="ORF">DD235_14545</name>
</gene>
<dbReference type="Proteomes" id="UP000245212">
    <property type="component" value="Unassembled WGS sequence"/>
</dbReference>
<evidence type="ECO:0000313" key="3">
    <source>
        <dbReference type="Proteomes" id="UP000245212"/>
    </source>
</evidence>